<evidence type="ECO:0000313" key="2">
    <source>
        <dbReference type="EMBL" id="ORI08410.1"/>
    </source>
</evidence>
<sequence>MKKVFLSLLIASLPLAVFGAAPFELKLYQEDSTAPGFDFTITSLYDGKLVVDYPNIVVNKGKAGCVIYDDKKLHDRVGNYFIKQGNGNAFSGFGMAILTSAFSSTEDRKKLYRELGVGVEENHKLVFEYGDARKSYMVCQKNRILEIVVPTNVGTYTFSFR</sequence>
<comment type="caution">
    <text evidence="2">The sequence shown here is derived from an EMBL/GenBank/DDBJ whole genome shotgun (WGS) entry which is preliminary data.</text>
</comment>
<evidence type="ECO:0000256" key="1">
    <source>
        <dbReference type="SAM" id="SignalP"/>
    </source>
</evidence>
<accession>A0A1X0U2S1</accession>
<dbReference type="EMBL" id="LVWL01000018">
    <property type="protein sequence ID" value="ORI08410.1"/>
    <property type="molecule type" value="Genomic_DNA"/>
</dbReference>
<feature type="chain" id="PRO_5013117734" evidence="1">
    <location>
        <begin position="20"/>
        <end position="161"/>
    </location>
</feature>
<reference evidence="2 3" key="1">
    <citation type="journal article" date="2017" name="Gene Rep">
        <title>The ribosomal RNA operon (rrn) of Campylobacter concisus supports molecular typing to genomospecies level.</title>
        <authorList>
            <person name="Huq M."/>
            <person name="Van T.T.H."/>
            <person name="Gurtler V."/>
            <person name="Elshagmani E."/>
            <person name="Allemailem K.S."/>
            <person name="Smooker P.M."/>
            <person name="Istivan T.S."/>
        </authorList>
    </citation>
    <scope>NUCLEOTIDE SEQUENCE [LARGE SCALE GENOMIC DNA]</scope>
    <source>
        <strain evidence="2 3">RCH 26</strain>
    </source>
</reference>
<protein>
    <submittedName>
        <fullName evidence="2">Uncharacterized protein</fullName>
    </submittedName>
</protein>
<feature type="signal peptide" evidence="1">
    <location>
        <begin position="1"/>
        <end position="19"/>
    </location>
</feature>
<dbReference type="Proteomes" id="UP000192671">
    <property type="component" value="Unassembled WGS sequence"/>
</dbReference>
<organism evidence="2 3">
    <name type="scientific">Campylobacter concisus</name>
    <dbReference type="NCBI Taxonomy" id="199"/>
    <lineage>
        <taxon>Bacteria</taxon>
        <taxon>Pseudomonadati</taxon>
        <taxon>Campylobacterota</taxon>
        <taxon>Epsilonproteobacteria</taxon>
        <taxon>Campylobacterales</taxon>
        <taxon>Campylobacteraceae</taxon>
        <taxon>Campylobacter</taxon>
    </lineage>
</organism>
<evidence type="ECO:0000313" key="3">
    <source>
        <dbReference type="Proteomes" id="UP000192671"/>
    </source>
</evidence>
<proteinExistence type="predicted"/>
<name>A0A1X0U2S1_9BACT</name>
<dbReference type="AlphaFoldDB" id="A0A1X0U2S1"/>
<gene>
    <name evidence="2" type="ORF">A3835_02335</name>
</gene>
<keyword evidence="1" id="KW-0732">Signal</keyword>